<keyword evidence="12" id="KW-1185">Reference proteome</keyword>
<dbReference type="Pfam" id="PF02949">
    <property type="entry name" value="7tm_6"/>
    <property type="match status" value="1"/>
</dbReference>
<feature type="non-terminal residue" evidence="11">
    <location>
        <position position="1"/>
    </location>
</feature>
<gene>
    <name evidence="11" type="primary">Or33a</name>
    <name evidence="11" type="ORF">G6Z77_0009576</name>
</gene>
<feature type="non-terminal residue" evidence="11">
    <location>
        <position position="818"/>
    </location>
</feature>
<feature type="transmembrane region" description="Helical" evidence="10">
    <location>
        <begin position="722"/>
        <end position="741"/>
    </location>
</feature>
<keyword evidence="4 10" id="KW-0812">Transmembrane</keyword>
<evidence type="ECO:0000256" key="7">
    <source>
        <dbReference type="ARBA" id="ARBA00023136"/>
    </source>
</evidence>
<sequence>MLENFLREYNVNRVFLSISGLWLFQNKNIKNSLRTVCLLMEISYYPFEILLLYDHWGDSQMVVDACYQFIFTTAFTARILHNIWNQDKLQQLCIAIDKHWGIFTSDVEVQIMKHYAMLSRRFTTVFSNIIMNKDIFFRNVPVLLFFIVLIFVTIPLVPVLLDTVLPLNESRPRVFAIEIEFRVNKDDYFLIIFCYTTIVIIIGINILIGVDSMHIACTAHACSLFAAVSKQIENIISKSYNNNKISKCKYRVNMELNPFTEEIIYREYIICLKKYQLALEFVNILESSFQGLSLLLLLLILGNMSLIGVRYILTISALSRQNVQREKGYRQIIIIKSRLWYQGAKLGREPIPAIIRVIARTQYSREDEMFNHFTPISRRSNDNSSTLKKRVINLIMTPFNIGKINKIYTGERVLVMLANFLREYNINRVFLSISGLWLFQSKNVRNSLRTICLLMEISYYPFEILLLYDHWDDPQMVFDACYQFIFTTAFIARVLHNIWNQDKLQQLCIAIDKHWDIFTNDVEVRIMKDYVMLSRRFTIVFSMLLFFTVLIFVTIPLIPVLLDTVLPLNESRPRVFAIEVEFRVNKNDYFLIMFCYTTVVVIIGLNISIGVDTMHFACTAHACSLFAAVSKQIENIISKAYNNNKVSKCGHHVNMELNPFNERIIYREYITCLKKHQLALEFVNILESSFQGLSLLLLLLILGNISLIGVRILYVLNQMQQLIKFTFMFTAMLIDLMIICYSGQRLMDESQDIFYRAYAAEWYKFSPRLKSLLMMTLYRSNIPCGLKAGNMIPLSIATYAAVVRIAMSYFTAFKSFSE</sequence>
<dbReference type="PANTHER" id="PTHR21137:SF35">
    <property type="entry name" value="ODORANT RECEPTOR 19A-RELATED"/>
    <property type="match status" value="1"/>
</dbReference>
<feature type="transmembrane region" description="Helical" evidence="10">
    <location>
        <begin position="695"/>
        <end position="716"/>
    </location>
</feature>
<evidence type="ECO:0000256" key="10">
    <source>
        <dbReference type="SAM" id="Phobius"/>
    </source>
</evidence>
<keyword evidence="3" id="KW-0716">Sensory transduction</keyword>
<keyword evidence="8" id="KW-0675">Receptor</keyword>
<dbReference type="GO" id="GO:0004984">
    <property type="term" value="F:olfactory receptor activity"/>
    <property type="evidence" value="ECO:0007669"/>
    <property type="project" value="InterPro"/>
</dbReference>
<reference evidence="11 12" key="1">
    <citation type="submission" date="2020-02" db="EMBL/GenBank/DDBJ databases">
        <title>Relaxed selection underlies rapid genomic changes in the transitions from sociality to social parasitism in ants.</title>
        <authorList>
            <person name="Bi X."/>
        </authorList>
    </citation>
    <scope>NUCLEOTIDE SEQUENCE [LARGE SCALE GENOMIC DNA]</scope>
    <source>
        <strain evidence="11">BGI-DK2014b</strain>
        <tissue evidence="11">Whole body</tissue>
    </source>
</reference>
<evidence type="ECO:0000256" key="1">
    <source>
        <dbReference type="ARBA" id="ARBA00004651"/>
    </source>
</evidence>
<evidence type="ECO:0000256" key="3">
    <source>
        <dbReference type="ARBA" id="ARBA00022606"/>
    </source>
</evidence>
<dbReference type="OrthoDB" id="6614360at2759"/>
<comment type="caution">
    <text evidence="11">The sequence shown here is derived from an EMBL/GenBank/DDBJ whole genome shotgun (WGS) entry which is preliminary data.</text>
</comment>
<dbReference type="EMBL" id="JAANIB010006833">
    <property type="protein sequence ID" value="KAG5328231.1"/>
    <property type="molecule type" value="Genomic_DNA"/>
</dbReference>
<evidence type="ECO:0000256" key="8">
    <source>
        <dbReference type="ARBA" id="ARBA00023170"/>
    </source>
</evidence>
<keyword evidence="9" id="KW-0807">Transducer</keyword>
<dbReference type="GO" id="GO:0005886">
    <property type="term" value="C:plasma membrane"/>
    <property type="evidence" value="ECO:0007669"/>
    <property type="project" value="UniProtKB-SubCell"/>
</dbReference>
<evidence type="ECO:0000256" key="5">
    <source>
        <dbReference type="ARBA" id="ARBA00022725"/>
    </source>
</evidence>
<dbReference type="Proteomes" id="UP000670152">
    <property type="component" value="Unassembled WGS sequence"/>
</dbReference>
<feature type="transmembrane region" description="Helical" evidence="10">
    <location>
        <begin position="292"/>
        <end position="313"/>
    </location>
</feature>
<keyword evidence="6 10" id="KW-1133">Transmembrane helix</keyword>
<dbReference type="AlphaFoldDB" id="A0A836F6G2"/>
<evidence type="ECO:0000256" key="9">
    <source>
        <dbReference type="ARBA" id="ARBA00023224"/>
    </source>
</evidence>
<dbReference type="InterPro" id="IPR004117">
    <property type="entry name" value="7tm6_olfct_rcpt"/>
</dbReference>
<feature type="transmembrane region" description="Helical" evidence="10">
    <location>
        <begin position="188"/>
        <end position="208"/>
    </location>
</feature>
<protein>
    <submittedName>
        <fullName evidence="11">OR33A protein</fullName>
    </submittedName>
</protein>
<feature type="transmembrane region" description="Helical" evidence="10">
    <location>
        <begin position="142"/>
        <end position="167"/>
    </location>
</feature>
<dbReference type="PANTHER" id="PTHR21137">
    <property type="entry name" value="ODORANT RECEPTOR"/>
    <property type="match status" value="1"/>
</dbReference>
<keyword evidence="5" id="KW-0552">Olfaction</keyword>
<proteinExistence type="predicted"/>
<organism evidence="11 12">
    <name type="scientific">Acromyrmex heyeri</name>
    <dbReference type="NCBI Taxonomy" id="230685"/>
    <lineage>
        <taxon>Eukaryota</taxon>
        <taxon>Metazoa</taxon>
        <taxon>Ecdysozoa</taxon>
        <taxon>Arthropoda</taxon>
        <taxon>Hexapoda</taxon>
        <taxon>Insecta</taxon>
        <taxon>Pterygota</taxon>
        <taxon>Neoptera</taxon>
        <taxon>Endopterygota</taxon>
        <taxon>Hymenoptera</taxon>
        <taxon>Apocrita</taxon>
        <taxon>Aculeata</taxon>
        <taxon>Formicoidea</taxon>
        <taxon>Formicidae</taxon>
        <taxon>Myrmicinae</taxon>
        <taxon>Acromyrmex</taxon>
    </lineage>
</organism>
<feature type="transmembrane region" description="Helical" evidence="10">
    <location>
        <begin position="537"/>
        <end position="562"/>
    </location>
</feature>
<feature type="transmembrane region" description="Helical" evidence="10">
    <location>
        <begin position="589"/>
        <end position="607"/>
    </location>
</feature>
<evidence type="ECO:0000313" key="12">
    <source>
        <dbReference type="Proteomes" id="UP000670152"/>
    </source>
</evidence>
<keyword evidence="7 10" id="KW-0472">Membrane</keyword>
<dbReference type="GO" id="GO:0005549">
    <property type="term" value="F:odorant binding"/>
    <property type="evidence" value="ECO:0007669"/>
    <property type="project" value="InterPro"/>
</dbReference>
<evidence type="ECO:0000313" key="11">
    <source>
        <dbReference type="EMBL" id="KAG5328231.1"/>
    </source>
</evidence>
<keyword evidence="2" id="KW-1003">Cell membrane</keyword>
<dbReference type="GO" id="GO:0007165">
    <property type="term" value="P:signal transduction"/>
    <property type="evidence" value="ECO:0007669"/>
    <property type="project" value="UniProtKB-KW"/>
</dbReference>
<accession>A0A836F6G2</accession>
<evidence type="ECO:0000256" key="2">
    <source>
        <dbReference type="ARBA" id="ARBA00022475"/>
    </source>
</evidence>
<evidence type="ECO:0000256" key="6">
    <source>
        <dbReference type="ARBA" id="ARBA00022989"/>
    </source>
</evidence>
<evidence type="ECO:0000256" key="4">
    <source>
        <dbReference type="ARBA" id="ARBA00022692"/>
    </source>
</evidence>
<comment type="subcellular location">
    <subcellularLocation>
        <location evidence="1">Cell membrane</location>
        <topology evidence="1">Multi-pass membrane protein</topology>
    </subcellularLocation>
</comment>
<name>A0A836F6G2_9HYME</name>